<accession>A0A1A8S2M9</accession>
<evidence type="ECO:0000313" key="1">
    <source>
        <dbReference type="EMBL" id="SBS12496.1"/>
    </source>
</evidence>
<organism evidence="1">
    <name type="scientific">Nothobranchius rachovii</name>
    <name type="common">bluefin notho</name>
    <dbReference type="NCBI Taxonomy" id="451742"/>
    <lineage>
        <taxon>Eukaryota</taxon>
        <taxon>Metazoa</taxon>
        <taxon>Chordata</taxon>
        <taxon>Craniata</taxon>
        <taxon>Vertebrata</taxon>
        <taxon>Euteleostomi</taxon>
        <taxon>Actinopterygii</taxon>
        <taxon>Neopterygii</taxon>
        <taxon>Teleostei</taxon>
        <taxon>Neoteleostei</taxon>
        <taxon>Acanthomorphata</taxon>
        <taxon>Ovalentaria</taxon>
        <taxon>Atherinomorphae</taxon>
        <taxon>Cyprinodontiformes</taxon>
        <taxon>Nothobranchiidae</taxon>
        <taxon>Nothobranchius</taxon>
    </lineage>
</organism>
<reference evidence="1" key="1">
    <citation type="submission" date="2016-05" db="EMBL/GenBank/DDBJ databases">
        <authorList>
            <person name="Lavstsen T."/>
            <person name="Jespersen J.S."/>
        </authorList>
    </citation>
    <scope>NUCLEOTIDE SEQUENCE</scope>
    <source>
        <tissue evidence="1">Brain</tissue>
    </source>
</reference>
<gene>
    <name evidence="1" type="primary">MYOCD</name>
</gene>
<name>A0A1A8S2M9_9TELE</name>
<dbReference type="EMBL" id="HAEH01021541">
    <property type="protein sequence ID" value="SBS12496.1"/>
    <property type="molecule type" value="Transcribed_RNA"/>
</dbReference>
<protein>
    <submittedName>
        <fullName evidence="1">Myocardin</fullName>
    </submittedName>
</protein>
<reference evidence="1" key="2">
    <citation type="submission" date="2016-06" db="EMBL/GenBank/DDBJ databases">
        <title>The genome of a short-lived fish provides insights into sex chromosome evolution and the genetic control of aging.</title>
        <authorList>
            <person name="Reichwald K."/>
            <person name="Felder M."/>
            <person name="Petzold A."/>
            <person name="Koch P."/>
            <person name="Groth M."/>
            <person name="Platzer M."/>
        </authorList>
    </citation>
    <scope>NUCLEOTIDE SEQUENCE</scope>
    <source>
        <tissue evidence="1">Brain</tissue>
    </source>
</reference>
<proteinExistence type="predicted"/>
<dbReference type="AlphaFoldDB" id="A0A1A8S2M9"/>
<sequence>MEACWRQSKAEPSVFSKNRYCTCQQNIQLS</sequence>